<dbReference type="OrthoDB" id="19690at2759"/>
<dbReference type="Proteomes" id="UP000728032">
    <property type="component" value="Unassembled WGS sequence"/>
</dbReference>
<dbReference type="EMBL" id="CAJPVJ010011213">
    <property type="protein sequence ID" value="CAG2173681.1"/>
    <property type="molecule type" value="Genomic_DNA"/>
</dbReference>
<dbReference type="InterPro" id="IPR017937">
    <property type="entry name" value="Thioredoxin_CS"/>
</dbReference>
<dbReference type="Gene3D" id="3.40.30.10">
    <property type="entry name" value="Glutaredoxin"/>
    <property type="match status" value="1"/>
</dbReference>
<dbReference type="PROSITE" id="PS00194">
    <property type="entry name" value="THIOREDOXIN_1"/>
    <property type="match status" value="1"/>
</dbReference>
<feature type="domain" description="Thioredoxin" evidence="6">
    <location>
        <begin position="1"/>
        <end position="143"/>
    </location>
</feature>
<dbReference type="InterPro" id="IPR013766">
    <property type="entry name" value="Thioredoxin_domain"/>
</dbReference>
<evidence type="ECO:0000256" key="4">
    <source>
        <dbReference type="ARBA" id="ARBA00023157"/>
    </source>
</evidence>
<dbReference type="GO" id="GO:0045454">
    <property type="term" value="P:cell redox homeostasis"/>
    <property type="evidence" value="ECO:0007669"/>
    <property type="project" value="TreeGrafter"/>
</dbReference>
<evidence type="ECO:0000256" key="2">
    <source>
        <dbReference type="ARBA" id="ARBA00022448"/>
    </source>
</evidence>
<proteinExistence type="inferred from homology"/>
<keyword evidence="3" id="KW-0249">Electron transport</keyword>
<gene>
    <name evidence="7" type="ORF">ONB1V03_LOCUS13130</name>
    <name evidence="8" type="ORF">ONB1V03_LOCUS13131</name>
</gene>
<dbReference type="FunFam" id="3.40.30.10:FF:000001">
    <property type="entry name" value="Thioredoxin"/>
    <property type="match status" value="1"/>
</dbReference>
<dbReference type="EMBL" id="OC926038">
    <property type="protein sequence ID" value="CAD7656494.1"/>
    <property type="molecule type" value="Genomic_DNA"/>
</dbReference>
<evidence type="ECO:0000259" key="6">
    <source>
        <dbReference type="PROSITE" id="PS51352"/>
    </source>
</evidence>
<dbReference type="EMBL" id="CAJPVJ010011213">
    <property type="protein sequence ID" value="CAG2173682.1"/>
    <property type="molecule type" value="Genomic_DNA"/>
</dbReference>
<evidence type="ECO:0000313" key="7">
    <source>
        <dbReference type="EMBL" id="CAD7656494.1"/>
    </source>
</evidence>
<keyword evidence="2" id="KW-0813">Transport</keyword>
<dbReference type="PROSITE" id="PS51352">
    <property type="entry name" value="THIOREDOXIN_2"/>
    <property type="match status" value="1"/>
</dbReference>
<evidence type="ECO:0000256" key="3">
    <source>
        <dbReference type="ARBA" id="ARBA00022982"/>
    </source>
</evidence>
<keyword evidence="5" id="KW-0676">Redox-active center</keyword>
<dbReference type="GO" id="GO:0005739">
    <property type="term" value="C:mitochondrion"/>
    <property type="evidence" value="ECO:0007669"/>
    <property type="project" value="TreeGrafter"/>
</dbReference>
<evidence type="ECO:0000313" key="8">
    <source>
        <dbReference type="EMBL" id="CAD7656495.1"/>
    </source>
</evidence>
<evidence type="ECO:0000256" key="5">
    <source>
        <dbReference type="ARBA" id="ARBA00023284"/>
    </source>
</evidence>
<keyword evidence="4" id="KW-1015">Disulfide bond</keyword>
<dbReference type="SUPFAM" id="SSF52833">
    <property type="entry name" value="Thioredoxin-like"/>
    <property type="match status" value="1"/>
</dbReference>
<dbReference type="AlphaFoldDB" id="A0A7R9QSU9"/>
<sequence>MSINRLAVNSRKVFVLNSRLNAIKWRTICTTNSLKDIFKIQDENDFKDKVLNNKNVVIVDFHATWCGPCKLLKPRLETIIGANSGKGLDLAEVDVDENETIASQYQVTSVPTVFAMSGGKIVDQFIGLKDEDQLRAFVGKALKE</sequence>
<dbReference type="EMBL" id="OC926038">
    <property type="protein sequence ID" value="CAD7656495.1"/>
    <property type="molecule type" value="Genomic_DNA"/>
</dbReference>
<dbReference type="InterPro" id="IPR036249">
    <property type="entry name" value="Thioredoxin-like_sf"/>
</dbReference>
<name>A0A7R9QSU9_9ACAR</name>
<dbReference type="PRINTS" id="PR00421">
    <property type="entry name" value="THIOREDOXIN"/>
</dbReference>
<accession>A0A7R9QSU9</accession>
<evidence type="ECO:0000313" key="9">
    <source>
        <dbReference type="Proteomes" id="UP000728032"/>
    </source>
</evidence>
<dbReference type="CDD" id="cd02947">
    <property type="entry name" value="TRX_family"/>
    <property type="match status" value="1"/>
</dbReference>
<comment type="similarity">
    <text evidence="1">Belongs to the thioredoxin family.</text>
</comment>
<dbReference type="PANTHER" id="PTHR43601:SF3">
    <property type="entry name" value="THIOREDOXIN, MITOCHONDRIAL"/>
    <property type="match status" value="1"/>
</dbReference>
<organism evidence="7">
    <name type="scientific">Oppiella nova</name>
    <dbReference type="NCBI Taxonomy" id="334625"/>
    <lineage>
        <taxon>Eukaryota</taxon>
        <taxon>Metazoa</taxon>
        <taxon>Ecdysozoa</taxon>
        <taxon>Arthropoda</taxon>
        <taxon>Chelicerata</taxon>
        <taxon>Arachnida</taxon>
        <taxon>Acari</taxon>
        <taxon>Acariformes</taxon>
        <taxon>Sarcoptiformes</taxon>
        <taxon>Oribatida</taxon>
        <taxon>Brachypylina</taxon>
        <taxon>Oppioidea</taxon>
        <taxon>Oppiidae</taxon>
        <taxon>Oppiella</taxon>
    </lineage>
</organism>
<dbReference type="PANTHER" id="PTHR43601">
    <property type="entry name" value="THIOREDOXIN, MITOCHONDRIAL"/>
    <property type="match status" value="1"/>
</dbReference>
<reference evidence="7" key="1">
    <citation type="submission" date="2020-11" db="EMBL/GenBank/DDBJ databases">
        <authorList>
            <person name="Tran Van P."/>
        </authorList>
    </citation>
    <scope>NUCLEOTIDE SEQUENCE</scope>
</reference>
<dbReference type="Pfam" id="PF00085">
    <property type="entry name" value="Thioredoxin"/>
    <property type="match status" value="1"/>
</dbReference>
<keyword evidence="9" id="KW-1185">Reference proteome</keyword>
<protein>
    <recommendedName>
        <fullName evidence="6">Thioredoxin domain-containing protein</fullName>
    </recommendedName>
</protein>
<evidence type="ECO:0000256" key="1">
    <source>
        <dbReference type="ARBA" id="ARBA00008987"/>
    </source>
</evidence>